<dbReference type="RefSeq" id="WP_190648429.1">
    <property type="nucleotide sequence ID" value="NZ_RSCM01000003.1"/>
</dbReference>
<dbReference type="SMART" id="SM00773">
    <property type="entry name" value="WGR"/>
    <property type="match status" value="1"/>
</dbReference>
<accession>A0A3S1C160</accession>
<dbReference type="Pfam" id="PF00337">
    <property type="entry name" value="Gal-bind_lectin"/>
    <property type="match status" value="1"/>
</dbReference>
<evidence type="ECO:0000313" key="5">
    <source>
        <dbReference type="Proteomes" id="UP000276103"/>
    </source>
</evidence>
<dbReference type="SMART" id="SM00276">
    <property type="entry name" value="GLECT"/>
    <property type="match status" value="1"/>
</dbReference>
<name>A0A3S1C160_ANAVA</name>
<evidence type="ECO:0000256" key="1">
    <source>
        <dbReference type="SAM" id="MobiDB-lite"/>
    </source>
</evidence>
<dbReference type="CDD" id="cd00070">
    <property type="entry name" value="GLECT"/>
    <property type="match status" value="1"/>
</dbReference>
<feature type="domain" description="Galectin" evidence="2">
    <location>
        <begin position="428"/>
        <end position="555"/>
    </location>
</feature>
<feature type="domain" description="WGR" evidence="3">
    <location>
        <begin position="170"/>
        <end position="253"/>
    </location>
</feature>
<proteinExistence type="predicted"/>
<dbReference type="InterPro" id="IPR035948">
    <property type="entry name" value="YwqG-like_sf"/>
</dbReference>
<dbReference type="Proteomes" id="UP000276103">
    <property type="component" value="Unassembled WGS sequence"/>
</dbReference>
<dbReference type="InterPro" id="IPR015315">
    <property type="entry name" value="DUF1963"/>
</dbReference>
<evidence type="ECO:0000259" key="3">
    <source>
        <dbReference type="PROSITE" id="PS51977"/>
    </source>
</evidence>
<dbReference type="PANTHER" id="PTHR36436:SF6">
    <property type="entry name" value="SLL5081 PROTEIN"/>
    <property type="match status" value="1"/>
</dbReference>
<dbReference type="PROSITE" id="PS51977">
    <property type="entry name" value="WGR"/>
    <property type="match status" value="1"/>
</dbReference>
<dbReference type="Gene3D" id="2.60.120.200">
    <property type="match status" value="1"/>
</dbReference>
<gene>
    <name evidence="4" type="ORF">DSM107003_14580</name>
</gene>
<dbReference type="Gene3D" id="2.20.140.10">
    <property type="entry name" value="WGR domain"/>
    <property type="match status" value="1"/>
</dbReference>
<dbReference type="PANTHER" id="PTHR36436">
    <property type="entry name" value="SLL5081 PROTEIN"/>
    <property type="match status" value="1"/>
</dbReference>
<dbReference type="SMART" id="SM00908">
    <property type="entry name" value="Gal-bind_lectin"/>
    <property type="match status" value="1"/>
</dbReference>
<dbReference type="InterPro" id="IPR049809">
    <property type="entry name" value="YehF/YfeS-like_WGR"/>
</dbReference>
<feature type="region of interest" description="Disordered" evidence="1">
    <location>
        <begin position="243"/>
        <end position="272"/>
    </location>
</feature>
<sequence length="823" mass="92450">MSNNPSTQSSLREKLIGSIWLLGDKYPYSFAPDGSCQIINHSRSGHYTISPNGRSVFLTWTTPSYTEELRVLEDGSLFMSGSLLIAVDKSGDRYFPCYPLPQPDVYARFEIDTGKMPNYGNITLEGLQVRLISTDFGENFLSEDVREFQSQEEAEEYYYSTITSNDPYYSPHSIGEPVYLELSDDKSHKFYEVTVEGFTLKICYGRIGTAGKTDRTTYKTPRQVQAAAVKKINEKLKKGYVILPEPGQHPSRPSKSSSSIQSAKKTSQPDSIPYWLPEDFRVFTNDMDMVGIDSNGAQGVEERILPTVNQYTGVDGGYVAFYSRNPAKAVYSVGGGIYVVGQIRLKGRYIGGIFHPAGYKNQDISAAPEFKELCRQTFGVEGWAGGDTEGWFTGVDYCPEGIQRNDIVQKIPYSTTPGLLLTVKPEDIIWWSIVKFRPGSTVEIVAASLGSCFSFNLMAGENFAYHFNPRSHEGEIVQNTKVGNWGQEERLPFPQEMAFGQKFTVKIVVQETQLAVYLNDTFLSHYRHRIQPAEINSLRLICTQGSLQIFSVNISEPGANNTPPNSDLDIAQFIRPAWKPVVTQGDGDILASKFSGRPWLSQNETWPTCPNCAKPMQLFLQLNLAELPEPVREEFGTGLLQMFHCIPGDCQPEYEVGTIYYGREPFIMQNVRIRLLQPLDSGSTPPLPEIDGEEYGSSFPALTITNWSEIEDYPHPDDLVAQVYGWDQVKNHNFGSELAQRLGLSYEYDQVYPTDEGDKLGGYPRWVQDMEYPGCPLCHAPMRLVFQLASCENLPYMFGDMGIAQILQCKTHKDEFAFVWSGC</sequence>
<dbReference type="Pfam" id="PF05406">
    <property type="entry name" value="WGR"/>
    <property type="match status" value="1"/>
</dbReference>
<dbReference type="InterPro" id="IPR013320">
    <property type="entry name" value="ConA-like_dom_sf"/>
</dbReference>
<keyword evidence="5" id="KW-1185">Reference proteome</keyword>
<protein>
    <submittedName>
        <fullName evidence="4">Uncharacterized protein</fullName>
    </submittedName>
</protein>
<dbReference type="InterPro" id="IPR001079">
    <property type="entry name" value="Galectin_CRD"/>
</dbReference>
<reference evidence="4 5" key="1">
    <citation type="journal article" date="2019" name="Genome Biol. Evol.">
        <title>Day and night: Metabolic profiles and evolutionary relationships of six axenic non-marine cyanobacteria.</title>
        <authorList>
            <person name="Will S.E."/>
            <person name="Henke P."/>
            <person name="Boedeker C."/>
            <person name="Huang S."/>
            <person name="Brinkmann H."/>
            <person name="Rohde M."/>
            <person name="Jarek M."/>
            <person name="Friedl T."/>
            <person name="Seufert S."/>
            <person name="Schumacher M."/>
            <person name="Overmann J."/>
            <person name="Neumann-Schaal M."/>
            <person name="Petersen J."/>
        </authorList>
    </citation>
    <scope>NUCLEOTIDE SEQUENCE [LARGE SCALE GENOMIC DNA]</scope>
    <source>
        <strain evidence="4 5">SAG 1403-4b</strain>
    </source>
</reference>
<feature type="compositionally biased region" description="Low complexity" evidence="1">
    <location>
        <begin position="251"/>
        <end position="266"/>
    </location>
</feature>
<dbReference type="SUPFAM" id="SSF49899">
    <property type="entry name" value="Concanavalin A-like lectins/glucanases"/>
    <property type="match status" value="1"/>
</dbReference>
<dbReference type="Pfam" id="PF09234">
    <property type="entry name" value="DUF1963"/>
    <property type="match status" value="1"/>
</dbReference>
<evidence type="ECO:0000313" key="4">
    <source>
        <dbReference type="EMBL" id="RUS98370.1"/>
    </source>
</evidence>
<evidence type="ECO:0000259" key="2">
    <source>
        <dbReference type="PROSITE" id="PS51304"/>
    </source>
</evidence>
<dbReference type="GO" id="GO:0030246">
    <property type="term" value="F:carbohydrate binding"/>
    <property type="evidence" value="ECO:0007669"/>
    <property type="project" value="InterPro"/>
</dbReference>
<dbReference type="CDD" id="cd07996">
    <property type="entry name" value="WGR_MMR_like"/>
    <property type="match status" value="1"/>
</dbReference>
<dbReference type="EMBL" id="RSCM01000003">
    <property type="protein sequence ID" value="RUS98370.1"/>
    <property type="molecule type" value="Genomic_DNA"/>
</dbReference>
<organism evidence="4 5">
    <name type="scientific">Trichormus variabilis SAG 1403-4b</name>
    <dbReference type="NCBI Taxonomy" id="447716"/>
    <lineage>
        <taxon>Bacteria</taxon>
        <taxon>Bacillati</taxon>
        <taxon>Cyanobacteriota</taxon>
        <taxon>Cyanophyceae</taxon>
        <taxon>Nostocales</taxon>
        <taxon>Nostocaceae</taxon>
        <taxon>Trichormus</taxon>
    </lineage>
</organism>
<dbReference type="PROSITE" id="PS51304">
    <property type="entry name" value="GALECTIN"/>
    <property type="match status" value="1"/>
</dbReference>
<dbReference type="InterPro" id="IPR008893">
    <property type="entry name" value="WGR_domain"/>
</dbReference>
<comment type="caution">
    <text evidence="4">The sequence shown here is derived from an EMBL/GenBank/DDBJ whole genome shotgun (WGS) entry which is preliminary data.</text>
</comment>
<dbReference type="AlphaFoldDB" id="A0A3S1C160"/>
<dbReference type="Gene3D" id="2.30.320.10">
    <property type="entry name" value="YwqG-like"/>
    <property type="match status" value="1"/>
</dbReference>
<dbReference type="SUPFAM" id="SSF103032">
    <property type="entry name" value="Hypothetical protein YwqG"/>
    <property type="match status" value="1"/>
</dbReference>